<dbReference type="EMBL" id="CP034206">
    <property type="protein sequence ID" value="QBZ58330.1"/>
    <property type="molecule type" value="Genomic_DNA"/>
</dbReference>
<organism evidence="1 2">
    <name type="scientific">Pyricularia oryzae</name>
    <name type="common">Rice blast fungus</name>
    <name type="synonym">Magnaporthe oryzae</name>
    <dbReference type="NCBI Taxonomy" id="318829"/>
    <lineage>
        <taxon>Eukaryota</taxon>
        <taxon>Fungi</taxon>
        <taxon>Dikarya</taxon>
        <taxon>Ascomycota</taxon>
        <taxon>Pezizomycotina</taxon>
        <taxon>Sordariomycetes</taxon>
        <taxon>Sordariomycetidae</taxon>
        <taxon>Magnaporthales</taxon>
        <taxon>Pyriculariaceae</taxon>
        <taxon>Pyricularia</taxon>
    </lineage>
</organism>
<dbReference type="SUPFAM" id="SSF53901">
    <property type="entry name" value="Thiolase-like"/>
    <property type="match status" value="1"/>
</dbReference>
<accession>A0A4P7NCJ6</accession>
<dbReference type="AlphaFoldDB" id="A0A4P7NCJ6"/>
<sequence length="82" mass="9222">MRFSDADGYARGESVVCVMLKTISQTLADGDHMYAIVRETGPGWIWGRNKIDANISRPTVLALRPEIGWRHRPSGTLLFHPK</sequence>
<gene>
    <name evidence="1" type="ORF">PoMZ_03280</name>
</gene>
<proteinExistence type="predicted"/>
<reference evidence="1 2" key="1">
    <citation type="journal article" date="2019" name="Mol. Biol. Evol.">
        <title>Blast fungal genomes show frequent chromosomal changes, gene gains and losses, and effector gene turnover.</title>
        <authorList>
            <person name="Gomez Luciano L.B."/>
            <person name="Jason Tsai I."/>
            <person name="Chuma I."/>
            <person name="Tosa Y."/>
            <person name="Chen Y.H."/>
            <person name="Li J.Y."/>
            <person name="Li M.Y."/>
            <person name="Jade Lu M.Y."/>
            <person name="Nakayashiki H."/>
            <person name="Li W.H."/>
        </authorList>
    </citation>
    <scope>NUCLEOTIDE SEQUENCE [LARGE SCALE GENOMIC DNA]</scope>
    <source>
        <strain evidence="1">MZ5-1-6</strain>
    </source>
</reference>
<dbReference type="GO" id="GO:0016746">
    <property type="term" value="F:acyltransferase activity"/>
    <property type="evidence" value="ECO:0007669"/>
    <property type="project" value="InterPro"/>
</dbReference>
<evidence type="ECO:0000313" key="2">
    <source>
        <dbReference type="Proteomes" id="UP000294847"/>
    </source>
</evidence>
<dbReference type="Proteomes" id="UP000294847">
    <property type="component" value="Chromosome 3"/>
</dbReference>
<dbReference type="Gene3D" id="3.40.47.10">
    <property type="match status" value="1"/>
</dbReference>
<evidence type="ECO:0000313" key="1">
    <source>
        <dbReference type="EMBL" id="QBZ58330.1"/>
    </source>
</evidence>
<name>A0A4P7NCJ6_PYROR</name>
<dbReference type="InterPro" id="IPR016039">
    <property type="entry name" value="Thiolase-like"/>
</dbReference>
<protein>
    <submittedName>
        <fullName evidence="1">Uncharacterized protein</fullName>
    </submittedName>
</protein>